<accession>A0ABT6M2L7</accession>
<name>A0ABT6M2L7_9ACTN</name>
<dbReference type="Proteomes" id="UP001160499">
    <property type="component" value="Unassembled WGS sequence"/>
</dbReference>
<dbReference type="RefSeq" id="WP_280883382.1">
    <property type="nucleotide sequence ID" value="NZ_JARXVH010000044.1"/>
</dbReference>
<sequence>MVELHHAGAVTVSAELAHGLPPHDGIPVNIQVLQTVALEAVALADTFRRQLAADSPLGITATVATASTGNRLLPFGNGYGQCALIADIRHPHKLLPASTELAPNTDDETLRECAPELASGLLHQFGQFGINLRR</sequence>
<reference evidence="1 2" key="1">
    <citation type="submission" date="2023-04" db="EMBL/GenBank/DDBJ databases">
        <title>Forest soil microbial communities from Buena Vista Peninsula, Colon Province, Panama.</title>
        <authorList>
            <person name="Bouskill N."/>
        </authorList>
    </citation>
    <scope>NUCLEOTIDE SEQUENCE [LARGE SCALE GENOMIC DNA]</scope>
    <source>
        <strain evidence="1 2">GGS1</strain>
    </source>
</reference>
<dbReference type="EMBL" id="JARXVH010000044">
    <property type="protein sequence ID" value="MDH6222795.1"/>
    <property type="molecule type" value="Genomic_DNA"/>
</dbReference>
<gene>
    <name evidence="1" type="ORF">M2283_010147</name>
</gene>
<evidence type="ECO:0000313" key="2">
    <source>
        <dbReference type="Proteomes" id="UP001160499"/>
    </source>
</evidence>
<comment type="caution">
    <text evidence="1">The sequence shown here is derived from an EMBL/GenBank/DDBJ whole genome shotgun (WGS) entry which is preliminary data.</text>
</comment>
<evidence type="ECO:0000313" key="1">
    <source>
        <dbReference type="EMBL" id="MDH6222795.1"/>
    </source>
</evidence>
<protein>
    <submittedName>
        <fullName evidence="1">Uncharacterized protein</fullName>
    </submittedName>
</protein>
<proteinExistence type="predicted"/>
<keyword evidence="2" id="KW-1185">Reference proteome</keyword>
<organism evidence="1 2">
    <name type="scientific">Streptomyces pseudovenezuelae</name>
    <dbReference type="NCBI Taxonomy" id="67350"/>
    <lineage>
        <taxon>Bacteria</taxon>
        <taxon>Bacillati</taxon>
        <taxon>Actinomycetota</taxon>
        <taxon>Actinomycetes</taxon>
        <taxon>Kitasatosporales</taxon>
        <taxon>Streptomycetaceae</taxon>
        <taxon>Streptomyces</taxon>
        <taxon>Streptomyces aurantiacus group</taxon>
    </lineage>
</organism>